<gene>
    <name evidence="2" type="ORF">ACFL6M_00110</name>
</gene>
<evidence type="ECO:0000256" key="1">
    <source>
        <dbReference type="SAM" id="MobiDB-lite"/>
    </source>
</evidence>
<dbReference type="InterPro" id="IPR016024">
    <property type="entry name" value="ARM-type_fold"/>
</dbReference>
<name>A0ABV6YI16_UNCEI</name>
<protein>
    <submittedName>
        <fullName evidence="2">HEAT repeat domain-containing protein</fullName>
    </submittedName>
</protein>
<comment type="caution">
    <text evidence="2">The sequence shown here is derived from an EMBL/GenBank/DDBJ whole genome shotgun (WGS) entry which is preliminary data.</text>
</comment>
<feature type="compositionally biased region" description="Polar residues" evidence="1">
    <location>
        <begin position="1"/>
        <end position="10"/>
    </location>
</feature>
<reference evidence="2 3" key="1">
    <citation type="submission" date="2024-09" db="EMBL/GenBank/DDBJ databases">
        <authorList>
            <person name="D'Angelo T."/>
        </authorList>
    </citation>
    <scope>NUCLEOTIDE SEQUENCE [LARGE SCALE GENOMIC DNA]</scope>
    <source>
        <strain evidence="2">SAG AM-320-E07</strain>
    </source>
</reference>
<dbReference type="EMBL" id="JBHPKH010000001">
    <property type="protein sequence ID" value="MFC1571979.1"/>
    <property type="molecule type" value="Genomic_DNA"/>
</dbReference>
<evidence type="ECO:0000313" key="3">
    <source>
        <dbReference type="Proteomes" id="UP001593833"/>
    </source>
</evidence>
<evidence type="ECO:0000313" key="2">
    <source>
        <dbReference type="EMBL" id="MFC1571979.1"/>
    </source>
</evidence>
<organism evidence="2 3">
    <name type="scientific">Eiseniibacteriota bacterium</name>
    <dbReference type="NCBI Taxonomy" id="2212470"/>
    <lineage>
        <taxon>Bacteria</taxon>
        <taxon>Candidatus Eiseniibacteriota</taxon>
    </lineage>
</organism>
<dbReference type="SUPFAM" id="SSF48371">
    <property type="entry name" value="ARM repeat"/>
    <property type="match status" value="1"/>
</dbReference>
<dbReference type="Gene3D" id="1.25.10.10">
    <property type="entry name" value="Leucine-rich Repeat Variant"/>
    <property type="match status" value="1"/>
</dbReference>
<dbReference type="InterPro" id="IPR011989">
    <property type="entry name" value="ARM-like"/>
</dbReference>
<feature type="region of interest" description="Disordered" evidence="1">
    <location>
        <begin position="1"/>
        <end position="28"/>
    </location>
</feature>
<sequence>MANPICSSTKDTIEARSSRPEVEDKGNGREVIQNHTMIGEGLPEQIREPVRAQIDLAMESDELEVLVACLVAVSRRRAPSEGESLKGYIFKRLLSRVLDSGERRKLWPVTRLSAARPEVEARQMCSVLLDAYWRDHRKEVERLTLNLARDEDREVRQYAAGTMARIIRGGFRSRLRYLQGWSRHPDPSVRRQVLIATVGVADPEHPERAKALLDLLEPHLSDRDPYVRRNLGPFALGQGLLQAYPEATLVRFQEWLKSEDEVVRWNLAMGLAAAVAVSEWKAALEVLRVLAADQRRFVWGAASAALGNLANHRSREVGPVLRRWMRDPQLRVAVSSALRGVPR</sequence>
<feature type="compositionally biased region" description="Basic and acidic residues" evidence="1">
    <location>
        <begin position="11"/>
        <end position="28"/>
    </location>
</feature>
<keyword evidence="3" id="KW-1185">Reference proteome</keyword>
<dbReference type="Proteomes" id="UP001593833">
    <property type="component" value="Unassembled WGS sequence"/>
</dbReference>
<accession>A0ABV6YI16</accession>
<proteinExistence type="predicted"/>